<dbReference type="InterPro" id="IPR056146">
    <property type="entry name" value="DUF7729"/>
</dbReference>
<name>A0A642UYH5_9ASCO</name>
<dbReference type="OrthoDB" id="2564812at2759"/>
<sequence>MKFPTAFDTSLGANFAETQCADYFDTFLANGSFVACRPISFLLTNSRSYFAAVKKGQNVTEQVVDQACSVDKHHCQAVMDDLDRQLMSKCKKDFKEETQIVQVAHRDFLAYEMVHDATCLRNTNTTNSTASSPKYCYTEALFGKNSSDTADGYLYLLPVGYSMPDATAVNDTNFPDDTKPSCSSCNRRLLDLLHDYSNHSGVDIANLYSDAAKTMNSQCGSGFANPKPLEKTADNGAMSLRLPVNLLIVVILLWSSLMLA</sequence>
<organism evidence="2 3">
    <name type="scientific">Trichomonascus ciferrii</name>
    <dbReference type="NCBI Taxonomy" id="44093"/>
    <lineage>
        <taxon>Eukaryota</taxon>
        <taxon>Fungi</taxon>
        <taxon>Dikarya</taxon>
        <taxon>Ascomycota</taxon>
        <taxon>Saccharomycotina</taxon>
        <taxon>Dipodascomycetes</taxon>
        <taxon>Dipodascales</taxon>
        <taxon>Trichomonascaceae</taxon>
        <taxon>Trichomonascus</taxon>
        <taxon>Trichomonascus ciferrii complex</taxon>
    </lineage>
</organism>
<proteinExistence type="predicted"/>
<keyword evidence="3" id="KW-1185">Reference proteome</keyword>
<evidence type="ECO:0000313" key="2">
    <source>
        <dbReference type="EMBL" id="KAA8907819.1"/>
    </source>
</evidence>
<dbReference type="VEuPathDB" id="FungiDB:TRICI_004900"/>
<feature type="domain" description="DUF7729" evidence="1">
    <location>
        <begin position="2"/>
        <end position="225"/>
    </location>
</feature>
<protein>
    <recommendedName>
        <fullName evidence="1">DUF7729 domain-containing protein</fullName>
    </recommendedName>
</protein>
<evidence type="ECO:0000259" key="1">
    <source>
        <dbReference type="Pfam" id="PF24855"/>
    </source>
</evidence>
<dbReference type="PANTHER" id="PTHR39460:SF1">
    <property type="entry name" value="C6 TRANSCRIPTION FACTOR"/>
    <property type="match status" value="1"/>
</dbReference>
<evidence type="ECO:0000313" key="3">
    <source>
        <dbReference type="Proteomes" id="UP000761534"/>
    </source>
</evidence>
<comment type="caution">
    <text evidence="2">The sequence shown here is derived from an EMBL/GenBank/DDBJ whole genome shotgun (WGS) entry which is preliminary data.</text>
</comment>
<dbReference type="EMBL" id="SWFS01000375">
    <property type="protein sequence ID" value="KAA8907819.1"/>
    <property type="molecule type" value="Genomic_DNA"/>
</dbReference>
<reference evidence="2" key="1">
    <citation type="journal article" date="2019" name="G3 (Bethesda)">
        <title>Genome Assemblies of Two Rare Opportunistic Yeast Pathogens: Diutina rugosa (syn. Candida rugosa) and Trichomonascus ciferrii (syn. Candida ciferrii).</title>
        <authorList>
            <person name="Mixao V."/>
            <person name="Saus E."/>
            <person name="Hansen A.P."/>
            <person name="Lass-Florl C."/>
            <person name="Gabaldon T."/>
        </authorList>
    </citation>
    <scope>NUCLEOTIDE SEQUENCE</scope>
    <source>
        <strain evidence="2">CBS 4856</strain>
    </source>
</reference>
<dbReference type="PANTHER" id="PTHR39460">
    <property type="entry name" value="EXPRESSED PROTEIN"/>
    <property type="match status" value="1"/>
</dbReference>
<dbReference type="Pfam" id="PF24855">
    <property type="entry name" value="DUF7729"/>
    <property type="match status" value="1"/>
</dbReference>
<accession>A0A642UYH5</accession>
<dbReference type="AlphaFoldDB" id="A0A642UYH5"/>
<dbReference type="Proteomes" id="UP000761534">
    <property type="component" value="Unassembled WGS sequence"/>
</dbReference>
<gene>
    <name evidence="2" type="ORF">TRICI_004900</name>
</gene>